<dbReference type="PANTHER" id="PTHR10073">
    <property type="entry name" value="DNA MISMATCH REPAIR PROTEIN MLH, PMS, MUTL"/>
    <property type="match status" value="1"/>
</dbReference>
<evidence type="ECO:0000256" key="1">
    <source>
        <dbReference type="SAM" id="MobiDB-lite"/>
    </source>
</evidence>
<feature type="compositionally biased region" description="Basic and acidic residues" evidence="1">
    <location>
        <begin position="341"/>
        <end position="350"/>
    </location>
</feature>
<dbReference type="GO" id="GO:0032389">
    <property type="term" value="C:MutLalpha complex"/>
    <property type="evidence" value="ECO:0007669"/>
    <property type="project" value="TreeGrafter"/>
</dbReference>
<dbReference type="GO" id="GO:0005524">
    <property type="term" value="F:ATP binding"/>
    <property type="evidence" value="ECO:0007669"/>
    <property type="project" value="InterPro"/>
</dbReference>
<dbReference type="GeneID" id="81597489"/>
<evidence type="ECO:0000313" key="4">
    <source>
        <dbReference type="Proteomes" id="UP001213681"/>
    </source>
</evidence>
<dbReference type="InterPro" id="IPR014721">
    <property type="entry name" value="Ribsml_uS5_D2-typ_fold_subgr"/>
</dbReference>
<feature type="domain" description="DNA mismatch repair protein S5" evidence="2">
    <location>
        <begin position="22"/>
        <end position="153"/>
    </location>
</feature>
<dbReference type="Proteomes" id="UP001213681">
    <property type="component" value="Unassembled WGS sequence"/>
</dbReference>
<reference evidence="3" key="2">
    <citation type="journal article" date="2023" name="IMA Fungus">
        <title>Comparative genomic study of the Penicillium genus elucidates a diverse pangenome and 15 lateral gene transfer events.</title>
        <authorList>
            <person name="Petersen C."/>
            <person name="Sorensen T."/>
            <person name="Nielsen M.R."/>
            <person name="Sondergaard T.E."/>
            <person name="Sorensen J.L."/>
            <person name="Fitzpatrick D.A."/>
            <person name="Frisvad J.C."/>
            <person name="Nielsen K.L."/>
        </authorList>
    </citation>
    <scope>NUCLEOTIDE SEQUENCE</scope>
    <source>
        <strain evidence="3">IBT 16125</strain>
    </source>
</reference>
<proteinExistence type="predicted"/>
<name>A0AAD6CBQ2_9EURO</name>
<dbReference type="GO" id="GO:0016887">
    <property type="term" value="F:ATP hydrolysis activity"/>
    <property type="evidence" value="ECO:0007669"/>
    <property type="project" value="InterPro"/>
</dbReference>
<dbReference type="PANTHER" id="PTHR10073:SF41">
    <property type="entry name" value="MISMATCH REPAIR PROTEIN, PUTATIVE (AFU_ORTHOLOGUE AFUA_8G05820)-RELATED"/>
    <property type="match status" value="1"/>
</dbReference>
<dbReference type="SMART" id="SM01340">
    <property type="entry name" value="DNA_mis_repair"/>
    <property type="match status" value="1"/>
</dbReference>
<evidence type="ECO:0000259" key="2">
    <source>
        <dbReference type="SMART" id="SM01340"/>
    </source>
</evidence>
<keyword evidence="4" id="KW-1185">Reference proteome</keyword>
<sequence>MLLPVVPPKNPRPQSTRPMMVAWTHQGIKLRPFCQELTQVRFLGLIGDVRGLMIADLSKANNKGQFPSIDGRPVSTSRGIGHDIVKLFKSYVRAANSKSKGPKSVSDPFLCLQLKCPLGSYDVNIEPGKDDVIFEDRELVFGLIENVFADHYGALPDAATKNSARKTASSNHPEGNASFDLLMARRPAKTSQIMSSDELPVTDVPLITSCASQRPSHSPAVECPEQTPINGSRTKELEANSVSEGRTSRHINPWSISRINASFPAPDSGPQNSLTTTRQAPMQRHTPQRPTFSSSPQISEIPSPVLSRLTPVSPLNRRQHPPTSHESPLQPPPSISASRRAARERDKERYGNGALDTWFQWTTQASLGQSSMEVPIEPEEAVPTLSQLAEQRFNPVPDAPTITPFSALPPREQTPELPSRQINVLVSPDRDHHARQIDSGRGFPVLENWAASIHEGFTPESSSELEKALDFERRKREANQRHRTQSGRSNPGTRAPTSKSPHHNRHLAAKAAWTADSTEMESPSANAPSQGDPRAYLISLQLDQRSNKSSDDSGTVRRTRTSRLPLERIPEGLDLHNLQLPVKTSSSDILKLFNMTVHHDSYIQCGDESESLLLSDVTELIPSWNERLSMIISKSYKTNEHSQNSGLCIDISTVIADLSRQFRSAESQSA</sequence>
<feature type="compositionally biased region" description="Low complexity" evidence="1">
    <location>
        <begin position="293"/>
        <end position="304"/>
    </location>
</feature>
<dbReference type="Gene3D" id="3.30.230.10">
    <property type="match status" value="1"/>
</dbReference>
<accession>A0AAD6CBQ2</accession>
<dbReference type="SUPFAM" id="SSF54211">
    <property type="entry name" value="Ribosomal protein S5 domain 2-like"/>
    <property type="match status" value="1"/>
</dbReference>
<feature type="region of interest" description="Disordered" evidence="1">
    <location>
        <begin position="210"/>
        <end position="351"/>
    </location>
</feature>
<feature type="compositionally biased region" description="Polar residues" evidence="1">
    <location>
        <begin position="486"/>
        <end position="499"/>
    </location>
</feature>
<dbReference type="AlphaFoldDB" id="A0AAD6CBQ2"/>
<dbReference type="GO" id="GO:0140664">
    <property type="term" value="F:ATP-dependent DNA damage sensor activity"/>
    <property type="evidence" value="ECO:0007669"/>
    <property type="project" value="InterPro"/>
</dbReference>
<dbReference type="InterPro" id="IPR013507">
    <property type="entry name" value="DNA_mismatch_S5_2-like"/>
</dbReference>
<feature type="compositionally biased region" description="Basic and acidic residues" evidence="1">
    <location>
        <begin position="545"/>
        <end position="555"/>
    </location>
</feature>
<feature type="compositionally biased region" description="Polar residues" evidence="1">
    <location>
        <begin position="269"/>
        <end position="280"/>
    </location>
</feature>
<organism evidence="3 4">
    <name type="scientific">Penicillium daleae</name>
    <dbReference type="NCBI Taxonomy" id="63821"/>
    <lineage>
        <taxon>Eukaryota</taxon>
        <taxon>Fungi</taxon>
        <taxon>Dikarya</taxon>
        <taxon>Ascomycota</taxon>
        <taxon>Pezizomycotina</taxon>
        <taxon>Eurotiomycetes</taxon>
        <taxon>Eurotiomycetidae</taxon>
        <taxon>Eurotiales</taxon>
        <taxon>Aspergillaceae</taxon>
        <taxon>Penicillium</taxon>
    </lineage>
</organism>
<dbReference type="Pfam" id="PF01119">
    <property type="entry name" value="DNA_mis_repair"/>
    <property type="match status" value="1"/>
</dbReference>
<dbReference type="RefSeq" id="XP_056767973.1">
    <property type="nucleotide sequence ID" value="XM_056907246.1"/>
</dbReference>
<feature type="region of interest" description="Disordered" evidence="1">
    <location>
        <begin position="541"/>
        <end position="561"/>
    </location>
</feature>
<gene>
    <name evidence="3" type="ORF">N7458_003864</name>
</gene>
<dbReference type="EMBL" id="JAPVEA010000004">
    <property type="protein sequence ID" value="KAJ5455600.1"/>
    <property type="molecule type" value="Genomic_DNA"/>
</dbReference>
<protein>
    <submittedName>
        <fullName evidence="3">DNA mismatch repair proteinC-terminal</fullName>
    </submittedName>
</protein>
<dbReference type="InterPro" id="IPR038973">
    <property type="entry name" value="MutL/Mlh/Pms-like"/>
</dbReference>
<evidence type="ECO:0000313" key="3">
    <source>
        <dbReference type="EMBL" id="KAJ5455600.1"/>
    </source>
</evidence>
<dbReference type="GO" id="GO:0006298">
    <property type="term" value="P:mismatch repair"/>
    <property type="evidence" value="ECO:0007669"/>
    <property type="project" value="InterPro"/>
</dbReference>
<feature type="compositionally biased region" description="Polar residues" evidence="1">
    <location>
        <begin position="515"/>
        <end position="529"/>
    </location>
</feature>
<reference evidence="3" key="1">
    <citation type="submission" date="2022-12" db="EMBL/GenBank/DDBJ databases">
        <authorList>
            <person name="Petersen C."/>
        </authorList>
    </citation>
    <scope>NUCLEOTIDE SEQUENCE</scope>
    <source>
        <strain evidence="3">IBT 16125</strain>
    </source>
</reference>
<feature type="region of interest" description="Disordered" evidence="1">
    <location>
        <begin position="513"/>
        <end position="532"/>
    </location>
</feature>
<dbReference type="GO" id="GO:0030983">
    <property type="term" value="F:mismatched DNA binding"/>
    <property type="evidence" value="ECO:0007669"/>
    <property type="project" value="InterPro"/>
</dbReference>
<comment type="caution">
    <text evidence="3">The sequence shown here is derived from an EMBL/GenBank/DDBJ whole genome shotgun (WGS) entry which is preliminary data.</text>
</comment>
<dbReference type="InterPro" id="IPR020568">
    <property type="entry name" value="Ribosomal_Su5_D2-typ_SF"/>
</dbReference>
<feature type="region of interest" description="Disordered" evidence="1">
    <location>
        <begin position="473"/>
        <end position="506"/>
    </location>
</feature>